<protein>
    <recommendedName>
        <fullName evidence="2">Staphylolytic protease preproenzyme LasA</fullName>
    </recommendedName>
</protein>
<evidence type="ECO:0008006" key="2">
    <source>
        <dbReference type="Google" id="ProtNLM"/>
    </source>
</evidence>
<accession>A0A3B1CGH2</accession>
<dbReference type="AlphaFoldDB" id="A0A3B1CGH2"/>
<reference evidence="1" key="1">
    <citation type="submission" date="2018-06" db="EMBL/GenBank/DDBJ databases">
        <authorList>
            <person name="Zhirakovskaya E."/>
        </authorList>
    </citation>
    <scope>NUCLEOTIDE SEQUENCE</scope>
</reference>
<dbReference type="EMBL" id="UOGE01000090">
    <property type="protein sequence ID" value="VAX23843.1"/>
    <property type="molecule type" value="Genomic_DNA"/>
</dbReference>
<gene>
    <name evidence="1" type="ORF">MNBD_NITROSPINAE02-1745</name>
</gene>
<dbReference type="PANTHER" id="PTHR41260:SF1">
    <property type="entry name" value="PROTEIN ECSC"/>
    <property type="match status" value="1"/>
</dbReference>
<dbReference type="InterPro" id="IPR024787">
    <property type="entry name" value="EcsC"/>
</dbReference>
<proteinExistence type="predicted"/>
<name>A0A3B1CGH2_9ZZZZ</name>
<dbReference type="PANTHER" id="PTHR41260">
    <property type="entry name" value="PROTEIN ECSC"/>
    <property type="match status" value="1"/>
</dbReference>
<organism evidence="1">
    <name type="scientific">hydrothermal vent metagenome</name>
    <dbReference type="NCBI Taxonomy" id="652676"/>
    <lineage>
        <taxon>unclassified sequences</taxon>
        <taxon>metagenomes</taxon>
        <taxon>ecological metagenomes</taxon>
    </lineage>
</organism>
<evidence type="ECO:0000313" key="1">
    <source>
        <dbReference type="EMBL" id="VAX23843.1"/>
    </source>
</evidence>
<sequence>MEITHSDELKEAVAILENPSFIARMSDKFSEAVIKPGFELAPDQLKSKILILSDIAINKALGIAIGSLDKETHSAPSISNHKLAVGISGAIGGFFGALALTMELPITTVLMLRSIADIADSQGEDISTREAQLQCVSVFSLGGGSKEIDDAETIYFAGRIALAKALGDAASYLAGKKIVDKSSPVLLKFISKVSARYGIIVSEKAVAQAMPIIGAAGGAAINLLFTDHFQRVAKGHFTIRRLERIYGKDYVYREYVKMKREVVDG</sequence>
<dbReference type="Pfam" id="PF12787">
    <property type="entry name" value="EcsC"/>
    <property type="match status" value="1"/>
</dbReference>